<accession>A0ABM9PLG7</accession>
<comment type="caution">
    <text evidence="1">The sequence shown here is derived from an EMBL/GenBank/DDBJ whole genome shotgun (WGS) entry which is preliminary data.</text>
</comment>
<gene>
    <name evidence="1" type="ORF">T190115A13A_240019</name>
</gene>
<sequence length="86" mass="10171">MKTIHFLYINPNLKNNLTLLVNIKKGENLPIPKKTKKGGTNIKHNTTDTYNNFHYIWEYLHYPLINGKFTEIQPSTWLTLCQTFFT</sequence>
<dbReference type="Proteomes" id="UP001497602">
    <property type="component" value="Unassembled WGS sequence"/>
</dbReference>
<dbReference type="EMBL" id="CAXJRC010000016">
    <property type="protein sequence ID" value="CAL2106540.1"/>
    <property type="molecule type" value="Genomic_DNA"/>
</dbReference>
<name>A0ABM9PLG7_9FLAO</name>
<evidence type="ECO:0000313" key="2">
    <source>
        <dbReference type="Proteomes" id="UP001497602"/>
    </source>
</evidence>
<evidence type="ECO:0000313" key="1">
    <source>
        <dbReference type="EMBL" id="CAL2106540.1"/>
    </source>
</evidence>
<reference evidence="1 2" key="1">
    <citation type="submission" date="2024-05" db="EMBL/GenBank/DDBJ databases">
        <authorList>
            <person name="Duchaud E."/>
        </authorList>
    </citation>
    <scope>NUCLEOTIDE SEQUENCE [LARGE SCALE GENOMIC DNA]</scope>
    <source>
        <strain evidence="1">Ena-SAMPLE-TAB-13-05-2024-13:56:06:370-140305</strain>
    </source>
</reference>
<protein>
    <submittedName>
        <fullName evidence="1">Uncharacterized protein</fullName>
    </submittedName>
</protein>
<keyword evidence="2" id="KW-1185">Reference proteome</keyword>
<organism evidence="1 2">
    <name type="scientific">Tenacibaculum vairaonense</name>
    <dbReference type="NCBI Taxonomy" id="3137860"/>
    <lineage>
        <taxon>Bacteria</taxon>
        <taxon>Pseudomonadati</taxon>
        <taxon>Bacteroidota</taxon>
        <taxon>Flavobacteriia</taxon>
        <taxon>Flavobacteriales</taxon>
        <taxon>Flavobacteriaceae</taxon>
        <taxon>Tenacibaculum</taxon>
    </lineage>
</organism>
<proteinExistence type="predicted"/>